<dbReference type="EMBL" id="FOET01000020">
    <property type="protein sequence ID" value="SEQ93495.1"/>
    <property type="molecule type" value="Genomic_DNA"/>
</dbReference>
<evidence type="ECO:0000259" key="1">
    <source>
        <dbReference type="Pfam" id="PF12102"/>
    </source>
</evidence>
<sequence>MEIRLPRGLRMEGNGGKGTAALSPWIGVFDPRVSDDSREGLYLAYIYASDMGSVSLTIQQGIEKLAESGKNGSKLGRGGELRKVVSDRARQIRDHIPAGIIAGWDPHLDLKARPKDWRPRAYEAGNVLARRYRILDMPMEEVLRGDLWRAAEILRYAASIERDLWRHQESERLHVNYQGKSKHDPAVEVEGLEGFKPKDSGSYVVEIKRRVQYRSRSHEVLLNSFALYIEGRGFTPITVGMHPRDLVLKKLGKEWLVEAKVIKDGNPTKAVREAVGQLLEYRYFLHSKGEGELGLVGLFTESIGVFAEYLESQGIASIWKAASGAWEGSALARKWGLTEI</sequence>
<evidence type="ECO:0000313" key="3">
    <source>
        <dbReference type="Proteomes" id="UP000199055"/>
    </source>
</evidence>
<dbReference type="Gene3D" id="3.30.920.90">
    <property type="match status" value="1"/>
</dbReference>
<proteinExistence type="predicted"/>
<accession>A0A1H9K3S1</accession>
<organism evidence="2 3">
    <name type="scientific">Streptomyces radiopugnans</name>
    <dbReference type="NCBI Taxonomy" id="403935"/>
    <lineage>
        <taxon>Bacteria</taxon>
        <taxon>Bacillati</taxon>
        <taxon>Actinomycetota</taxon>
        <taxon>Actinomycetes</taxon>
        <taxon>Kitasatosporales</taxon>
        <taxon>Streptomycetaceae</taxon>
        <taxon>Streptomyces</taxon>
    </lineage>
</organism>
<evidence type="ECO:0000313" key="2">
    <source>
        <dbReference type="EMBL" id="SEQ93495.1"/>
    </source>
</evidence>
<dbReference type="InterPro" id="IPR021961">
    <property type="entry name" value="McrB_DNA-bd"/>
</dbReference>
<reference evidence="2 3" key="1">
    <citation type="submission" date="2016-10" db="EMBL/GenBank/DDBJ databases">
        <authorList>
            <person name="de Groot N.N."/>
        </authorList>
    </citation>
    <scope>NUCLEOTIDE SEQUENCE [LARGE SCALE GENOMIC DNA]</scope>
    <source>
        <strain evidence="2 3">CGMCC 4.3519</strain>
    </source>
</reference>
<feature type="domain" description="Type IV methyl-directed restriction enzyme EcoKMcrB subunit DNA-binding" evidence="1">
    <location>
        <begin position="9"/>
        <end position="152"/>
    </location>
</feature>
<dbReference type="Pfam" id="PF12102">
    <property type="entry name" value="MrcB_N"/>
    <property type="match status" value="1"/>
</dbReference>
<dbReference type="AlphaFoldDB" id="A0A1H9K3S1"/>
<dbReference type="Proteomes" id="UP000199055">
    <property type="component" value="Unassembled WGS sequence"/>
</dbReference>
<gene>
    <name evidence="2" type="ORF">SAMN05216481_12098</name>
</gene>
<name>A0A1H9K3S1_9ACTN</name>
<keyword evidence="3" id="KW-1185">Reference proteome</keyword>
<protein>
    <recommendedName>
        <fullName evidence="1">Type IV methyl-directed restriction enzyme EcoKMcrB subunit DNA-binding domain-containing protein</fullName>
    </recommendedName>
</protein>